<dbReference type="Pfam" id="PF02645">
    <property type="entry name" value="DegV"/>
    <property type="match status" value="1"/>
</dbReference>
<dbReference type="PANTHER" id="PTHR33434">
    <property type="entry name" value="DEGV DOMAIN-CONTAINING PROTEIN DR_1986-RELATED"/>
    <property type="match status" value="1"/>
</dbReference>
<dbReference type="InterPro" id="IPR050270">
    <property type="entry name" value="DegV_domain_contain"/>
</dbReference>
<dbReference type="SUPFAM" id="SSF82549">
    <property type="entry name" value="DAK1/DegV-like"/>
    <property type="match status" value="1"/>
</dbReference>
<proteinExistence type="predicted"/>
<dbReference type="PROSITE" id="PS51482">
    <property type="entry name" value="DEGV"/>
    <property type="match status" value="1"/>
</dbReference>
<evidence type="ECO:0000313" key="4">
    <source>
        <dbReference type="Proteomes" id="UP000051813"/>
    </source>
</evidence>
<dbReference type="Gene3D" id="3.30.1180.10">
    <property type="match status" value="1"/>
</dbReference>
<dbReference type="PATRIC" id="fig|1423738.3.peg.1438"/>
<dbReference type="STRING" id="1423738.FC84_GL001423"/>
<comment type="caution">
    <text evidence="3">The sequence shown here is derived from an EMBL/GenBank/DDBJ whole genome shotgun (WGS) entry which is preliminary data.</text>
</comment>
<dbReference type="InterPro" id="IPR043168">
    <property type="entry name" value="DegV_C"/>
</dbReference>
<keyword evidence="2" id="KW-0446">Lipid-binding</keyword>
<gene>
    <name evidence="3" type="ORF">FC84_GL001423</name>
</gene>
<protein>
    <recommendedName>
        <fullName evidence="5">DegV family protein</fullName>
    </recommendedName>
</protein>
<organism evidence="3 4">
    <name type="scientific">Lapidilactobacillus dextrinicus DSM 20335</name>
    <dbReference type="NCBI Taxonomy" id="1423738"/>
    <lineage>
        <taxon>Bacteria</taxon>
        <taxon>Bacillati</taxon>
        <taxon>Bacillota</taxon>
        <taxon>Bacilli</taxon>
        <taxon>Lactobacillales</taxon>
        <taxon>Lactobacillaceae</taxon>
        <taxon>Lapidilactobacillus</taxon>
    </lineage>
</organism>
<dbReference type="InterPro" id="IPR003797">
    <property type="entry name" value="DegV"/>
</dbReference>
<dbReference type="PANTHER" id="PTHR33434:SF2">
    <property type="entry name" value="FATTY ACID-BINDING PROTEIN TM_1468"/>
    <property type="match status" value="1"/>
</dbReference>
<dbReference type="NCBIfam" id="TIGR00762">
    <property type="entry name" value="DegV"/>
    <property type="match status" value="1"/>
</dbReference>
<dbReference type="RefSeq" id="WP_057755107.1">
    <property type="nucleotide sequence ID" value="NZ_AYYK01000004.1"/>
</dbReference>
<evidence type="ECO:0000256" key="1">
    <source>
        <dbReference type="ARBA" id="ARBA00003238"/>
    </source>
</evidence>
<evidence type="ECO:0000313" key="3">
    <source>
        <dbReference type="EMBL" id="KRM79249.1"/>
    </source>
</evidence>
<dbReference type="OrthoDB" id="9775494at2"/>
<name>A0A0R2BIU9_9LACO</name>
<evidence type="ECO:0000256" key="2">
    <source>
        <dbReference type="ARBA" id="ARBA00023121"/>
    </source>
</evidence>
<dbReference type="GO" id="GO:0008289">
    <property type="term" value="F:lipid binding"/>
    <property type="evidence" value="ECO:0007669"/>
    <property type="project" value="UniProtKB-KW"/>
</dbReference>
<accession>A0A0R2BIU9</accession>
<sequence>MKVAVVTDSAAYLTPEQAAEYQIHVLPIPILWGDETLRDMIDINSQQFYQRLRTDKVLPTTSQPSIGELEQKVTELVADGYEAVIVPAISSGISSYYDNLMAYAAREKRLKVYPFDTHITCAGTAYAALLAGKMVLAGKEPEAIMQVLYDLRETTNVLFMVDDINHLKRTGRLSNASSFVAGLLKIKPILAMDVDHNGQGQISAIGKERQTKRAYEWIATHFGDAIKDKDYPIRATVFDANAPEAKQEWIDDLSKRYPNVTFEGSIIGPVVGVHTGEGAMALIWGRDWDKM</sequence>
<dbReference type="Gene3D" id="3.40.50.10170">
    <property type="match status" value="1"/>
</dbReference>
<dbReference type="EMBL" id="AYYK01000004">
    <property type="protein sequence ID" value="KRM79249.1"/>
    <property type="molecule type" value="Genomic_DNA"/>
</dbReference>
<dbReference type="Proteomes" id="UP000051813">
    <property type="component" value="Unassembled WGS sequence"/>
</dbReference>
<comment type="function">
    <text evidence="1">May bind long-chain fatty acids, such as palmitate, and may play a role in lipid transport or fatty acid metabolism.</text>
</comment>
<keyword evidence="4" id="KW-1185">Reference proteome</keyword>
<reference evidence="3 4" key="1">
    <citation type="journal article" date="2015" name="Genome Announc.">
        <title>Expanding the biotechnology potential of lactobacilli through comparative genomics of 213 strains and associated genera.</title>
        <authorList>
            <person name="Sun Z."/>
            <person name="Harris H.M."/>
            <person name="McCann A."/>
            <person name="Guo C."/>
            <person name="Argimon S."/>
            <person name="Zhang W."/>
            <person name="Yang X."/>
            <person name="Jeffery I.B."/>
            <person name="Cooney J.C."/>
            <person name="Kagawa T.F."/>
            <person name="Liu W."/>
            <person name="Song Y."/>
            <person name="Salvetti E."/>
            <person name="Wrobel A."/>
            <person name="Rasinkangas P."/>
            <person name="Parkhill J."/>
            <person name="Rea M.C."/>
            <person name="O'Sullivan O."/>
            <person name="Ritari J."/>
            <person name="Douillard F.P."/>
            <person name="Paul Ross R."/>
            <person name="Yang R."/>
            <person name="Briner A.E."/>
            <person name="Felis G.E."/>
            <person name="de Vos W.M."/>
            <person name="Barrangou R."/>
            <person name="Klaenhammer T.R."/>
            <person name="Caufield P.W."/>
            <person name="Cui Y."/>
            <person name="Zhang H."/>
            <person name="O'Toole P.W."/>
        </authorList>
    </citation>
    <scope>NUCLEOTIDE SEQUENCE [LARGE SCALE GENOMIC DNA]</scope>
    <source>
        <strain evidence="3 4">DSM 20335</strain>
    </source>
</reference>
<dbReference type="AlphaFoldDB" id="A0A0R2BIU9"/>
<evidence type="ECO:0008006" key="5">
    <source>
        <dbReference type="Google" id="ProtNLM"/>
    </source>
</evidence>